<dbReference type="PANTHER" id="PTHR11533:SF174">
    <property type="entry name" value="PUROMYCIN-SENSITIVE AMINOPEPTIDASE-RELATED"/>
    <property type="match status" value="1"/>
</dbReference>
<feature type="region of interest" description="Disordered" evidence="13">
    <location>
        <begin position="33"/>
        <end position="61"/>
    </location>
</feature>
<evidence type="ECO:0000256" key="3">
    <source>
        <dbReference type="ARBA" id="ARBA00022438"/>
    </source>
</evidence>
<dbReference type="EC" id="3.4.11.-" evidence="12"/>
<dbReference type="GO" id="GO:0016285">
    <property type="term" value="F:alanyl aminopeptidase activity"/>
    <property type="evidence" value="ECO:0007669"/>
    <property type="project" value="UniProtKB-EC"/>
</dbReference>
<evidence type="ECO:0000256" key="9">
    <source>
        <dbReference type="PIRSR" id="PIRSR634016-1"/>
    </source>
</evidence>
<evidence type="ECO:0000256" key="4">
    <source>
        <dbReference type="ARBA" id="ARBA00022670"/>
    </source>
</evidence>
<dbReference type="PROSITE" id="PS51257">
    <property type="entry name" value="PROKAR_LIPOPROTEIN"/>
    <property type="match status" value="1"/>
</dbReference>
<evidence type="ECO:0000256" key="1">
    <source>
        <dbReference type="ARBA" id="ARBA00000098"/>
    </source>
</evidence>
<feature type="chain" id="PRO_5005467367" description="Aminopeptidase" evidence="14">
    <location>
        <begin position="32"/>
        <end position="918"/>
    </location>
</feature>
<evidence type="ECO:0000256" key="11">
    <source>
        <dbReference type="PIRSR" id="PIRSR634016-4"/>
    </source>
</evidence>
<feature type="binding site" evidence="10">
    <location>
        <position position="363"/>
    </location>
    <ligand>
        <name>Zn(2+)</name>
        <dbReference type="ChEBI" id="CHEBI:29105"/>
        <note>catalytic</note>
    </ligand>
</feature>
<dbReference type="Gene3D" id="1.25.50.20">
    <property type="match status" value="1"/>
</dbReference>
<keyword evidence="3 12" id="KW-0031">Aminopeptidase</keyword>
<feature type="domain" description="ERAP1-like C-terminal" evidence="16">
    <location>
        <begin position="587"/>
        <end position="896"/>
    </location>
</feature>
<name>A0A0K1QBI7_9BACT</name>
<evidence type="ECO:0000256" key="14">
    <source>
        <dbReference type="SAM" id="SignalP"/>
    </source>
</evidence>
<keyword evidence="6 12" id="KW-0378">Hydrolase</keyword>
<dbReference type="CDD" id="cd09601">
    <property type="entry name" value="M1_APN-Q_like"/>
    <property type="match status" value="1"/>
</dbReference>
<evidence type="ECO:0000256" key="5">
    <source>
        <dbReference type="ARBA" id="ARBA00022723"/>
    </source>
</evidence>
<accession>A0A0K1QBI7</accession>
<dbReference type="FunFam" id="1.10.390.10:FF:000006">
    <property type="entry name" value="Puromycin-sensitive aminopeptidase"/>
    <property type="match status" value="1"/>
</dbReference>
<evidence type="ECO:0000259" key="16">
    <source>
        <dbReference type="Pfam" id="PF11838"/>
    </source>
</evidence>
<keyword evidence="4 12" id="KW-0645">Protease</keyword>
<feature type="signal peptide" evidence="14">
    <location>
        <begin position="1"/>
        <end position="31"/>
    </location>
</feature>
<evidence type="ECO:0000256" key="12">
    <source>
        <dbReference type="RuleBase" id="RU364040"/>
    </source>
</evidence>
<feature type="site" description="Transition state stabilizer" evidence="11">
    <location>
        <position position="444"/>
    </location>
</feature>
<feature type="compositionally biased region" description="Pro residues" evidence="13">
    <location>
        <begin position="34"/>
        <end position="43"/>
    </location>
</feature>
<evidence type="ECO:0000259" key="15">
    <source>
        <dbReference type="Pfam" id="PF01433"/>
    </source>
</evidence>
<dbReference type="GO" id="GO:0008270">
    <property type="term" value="F:zinc ion binding"/>
    <property type="evidence" value="ECO:0007669"/>
    <property type="project" value="UniProtKB-UniRule"/>
</dbReference>
<keyword evidence="7 10" id="KW-0862">Zinc</keyword>
<evidence type="ECO:0000259" key="17">
    <source>
        <dbReference type="Pfam" id="PF17900"/>
    </source>
</evidence>
<dbReference type="Pfam" id="PF01433">
    <property type="entry name" value="Peptidase_M1"/>
    <property type="match status" value="1"/>
</dbReference>
<keyword evidence="5 10" id="KW-0479">Metal-binding</keyword>
<feature type="domain" description="Peptidase M1 membrane alanine aminopeptidase" evidence="15">
    <location>
        <begin position="288"/>
        <end position="502"/>
    </location>
</feature>
<dbReference type="GO" id="GO:0043171">
    <property type="term" value="P:peptide catabolic process"/>
    <property type="evidence" value="ECO:0007669"/>
    <property type="project" value="TreeGrafter"/>
</dbReference>
<dbReference type="KEGG" id="llu:AKJ09_09814"/>
<dbReference type="GO" id="GO:0042277">
    <property type="term" value="F:peptide binding"/>
    <property type="evidence" value="ECO:0007669"/>
    <property type="project" value="TreeGrafter"/>
</dbReference>
<dbReference type="InterPro" id="IPR024571">
    <property type="entry name" value="ERAP1-like_C_dom"/>
</dbReference>
<dbReference type="PANTHER" id="PTHR11533">
    <property type="entry name" value="PROTEASE M1 ZINC METALLOPROTEASE"/>
    <property type="match status" value="1"/>
</dbReference>
<dbReference type="InterPro" id="IPR042097">
    <property type="entry name" value="Aminopeptidase_N-like_N_sf"/>
</dbReference>
<protein>
    <recommendedName>
        <fullName evidence="12">Aminopeptidase</fullName>
        <ecNumber evidence="12">3.4.11.-</ecNumber>
    </recommendedName>
</protein>
<dbReference type="RefSeq" id="WP_146653964.1">
    <property type="nucleotide sequence ID" value="NZ_CP012333.1"/>
</dbReference>
<dbReference type="SUPFAM" id="SSF55486">
    <property type="entry name" value="Metalloproteases ('zincins'), catalytic domain"/>
    <property type="match status" value="1"/>
</dbReference>
<dbReference type="GO" id="GO:0070006">
    <property type="term" value="F:metalloaminopeptidase activity"/>
    <property type="evidence" value="ECO:0007669"/>
    <property type="project" value="TreeGrafter"/>
</dbReference>
<comment type="cofactor">
    <cofactor evidence="10 12">
        <name>Zn(2+)</name>
        <dbReference type="ChEBI" id="CHEBI:29105"/>
    </cofactor>
    <text evidence="10 12">Binds 1 zinc ion per subunit.</text>
</comment>
<dbReference type="Pfam" id="PF11838">
    <property type="entry name" value="ERAP1_C"/>
    <property type="match status" value="1"/>
</dbReference>
<keyword evidence="8 12" id="KW-0482">Metalloprotease</keyword>
<evidence type="ECO:0000256" key="7">
    <source>
        <dbReference type="ARBA" id="ARBA00022833"/>
    </source>
</evidence>
<gene>
    <name evidence="18" type="ORF">AKJ09_09814</name>
</gene>
<feature type="binding site" evidence="10">
    <location>
        <position position="382"/>
    </location>
    <ligand>
        <name>Zn(2+)</name>
        <dbReference type="ChEBI" id="CHEBI:29105"/>
        <note>catalytic</note>
    </ligand>
</feature>
<comment type="similarity">
    <text evidence="2 12">Belongs to the peptidase M1 family.</text>
</comment>
<evidence type="ECO:0000256" key="8">
    <source>
        <dbReference type="ARBA" id="ARBA00023049"/>
    </source>
</evidence>
<dbReference type="Proteomes" id="UP000064967">
    <property type="component" value="Chromosome"/>
</dbReference>
<dbReference type="InterPro" id="IPR001930">
    <property type="entry name" value="Peptidase_M1"/>
</dbReference>
<evidence type="ECO:0000313" key="19">
    <source>
        <dbReference type="Proteomes" id="UP000064967"/>
    </source>
</evidence>
<evidence type="ECO:0000256" key="13">
    <source>
        <dbReference type="SAM" id="MobiDB-lite"/>
    </source>
</evidence>
<reference evidence="18 19" key="1">
    <citation type="submission" date="2015-08" db="EMBL/GenBank/DDBJ databases">
        <authorList>
            <person name="Babu N.S."/>
            <person name="Beckwith C.J."/>
            <person name="Beseler K.G."/>
            <person name="Brison A."/>
            <person name="Carone J.V."/>
            <person name="Caskin T.P."/>
            <person name="Diamond M."/>
            <person name="Durham M.E."/>
            <person name="Foxe J.M."/>
            <person name="Go M."/>
            <person name="Henderson B.A."/>
            <person name="Jones I.B."/>
            <person name="McGettigan J.A."/>
            <person name="Micheletti S.J."/>
            <person name="Nasrallah M.E."/>
            <person name="Ortiz D."/>
            <person name="Piller C.R."/>
            <person name="Privatt S.R."/>
            <person name="Schneider S.L."/>
            <person name="Sharp S."/>
            <person name="Smith T.C."/>
            <person name="Stanton J.D."/>
            <person name="Ullery H.E."/>
            <person name="Wilson R.J."/>
            <person name="Serrano M.G."/>
            <person name="Buck G."/>
            <person name="Lee V."/>
            <person name="Wang Y."/>
            <person name="Carvalho R."/>
            <person name="Voegtly L."/>
            <person name="Shi R."/>
            <person name="Duckworth R."/>
            <person name="Johnson A."/>
            <person name="Loviza R."/>
            <person name="Walstead R."/>
            <person name="Shah Z."/>
            <person name="Kiflezghi M."/>
            <person name="Wade K."/>
            <person name="Ball S.L."/>
            <person name="Bradley K.W."/>
            <person name="Asai D.J."/>
            <person name="Bowman C.A."/>
            <person name="Russell D.A."/>
            <person name="Pope W.H."/>
            <person name="Jacobs-Sera D."/>
            <person name="Hendrix R.W."/>
            <person name="Hatfull G.F."/>
        </authorList>
    </citation>
    <scope>NUCLEOTIDE SEQUENCE [LARGE SCALE GENOMIC DNA]</scope>
    <source>
        <strain evidence="18 19">DSM 27648</strain>
    </source>
</reference>
<dbReference type="Gene3D" id="2.60.40.1730">
    <property type="entry name" value="tricorn interacting facor f3 domain"/>
    <property type="match status" value="1"/>
</dbReference>
<dbReference type="PRINTS" id="PR00756">
    <property type="entry name" value="ALADIPTASE"/>
</dbReference>
<feature type="domain" description="Aminopeptidase N-like N-terminal" evidence="17">
    <location>
        <begin position="67"/>
        <end position="247"/>
    </location>
</feature>
<dbReference type="GO" id="GO:0005737">
    <property type="term" value="C:cytoplasm"/>
    <property type="evidence" value="ECO:0007669"/>
    <property type="project" value="TreeGrafter"/>
</dbReference>
<proteinExistence type="inferred from homology"/>
<sequence length="918" mass="99356">MAIRRARLGARSRDLVLVHALASALALTACGAPSPTPVAPPPAASAALTTPLPPPREDGHLPALATPLKYTLALDVDPASAGFRGTARIELDVAEPTSWLVLHARGLRVTRAQVLAQGGVFPARTSERASIGGKSPEELVVALDRAVPRGRATLEIAWEGPWDEELSGLYRVKDGDRWYAFTQFEATDARRAFPCFDEPGYKVPFDVSITTPNGLLAVANTKEASRETNGGKTTFHFKETLPLPTYLLAFAVGDFDVRELERPPAGTSSLPPIRLVTTKGKSNLGALALETTAGLTNALANWIGIPYPYEKLDIVAVPEFSAGAMENAGLITFREEILLLDPARASVRARRNQAMVVAHELAHQWFGNLVTASWWNDLWLNEGFATWMEWRIVDKWRPQYQVRFDAVVSTHGVMDLDALASARAVRQPVVSTSDAHEAFDGITYEKGAAILATIERWIGEDAFRRGVRDYLRDNAHKSVQADRLLSSLDKASGKDVSSMAASFLDHAGIPEVSVEVACEPGSRWHAELVQEPWRPLGSKAENDGGQSWTIPVCVLAQGEKKSACADMLAGAPSLVAGRGCPTFVHPNADASYYRFSLPESGFTKLASARTQLDVPGRISLLSNAWAQVRAGRLKAEAMLKLLPSFDADPSRQVIEEVGGILGAMSETLVADEGRAAFRKYVAARFAKRKKELGWLPKKEEAAGSGDETMLRHAVLRAMGDLAEDESTLREADDLARRWLADPTSVDEDTAAIAVDLASRHAGPARLAELVQAAANSKTREDRHVALRAMMGFDDAAVLTSALDTTLGEAVRANEMRYAFGAAFARRKSRPVAEAWIRAHWDELRKKLPGSLGGSLVRAASIACTKSEIDERKAFYTPRAATIEGAERPLAESLESASLCAELRAHSAAGLTRALLNAK</sequence>
<dbReference type="SUPFAM" id="SSF63737">
    <property type="entry name" value="Leukotriene A4 hydrolase N-terminal domain"/>
    <property type="match status" value="1"/>
</dbReference>
<dbReference type="InterPro" id="IPR034016">
    <property type="entry name" value="M1_APN-typ"/>
</dbReference>
<feature type="binding site" evidence="10">
    <location>
        <position position="359"/>
    </location>
    <ligand>
        <name>Zn(2+)</name>
        <dbReference type="ChEBI" id="CHEBI:29105"/>
        <note>catalytic</note>
    </ligand>
</feature>
<dbReference type="InterPro" id="IPR045357">
    <property type="entry name" value="Aminopeptidase_N-like_N"/>
</dbReference>
<evidence type="ECO:0000256" key="10">
    <source>
        <dbReference type="PIRSR" id="PIRSR634016-3"/>
    </source>
</evidence>
<dbReference type="Pfam" id="PF17900">
    <property type="entry name" value="Peptidase_M1_N"/>
    <property type="match status" value="1"/>
</dbReference>
<dbReference type="Gene3D" id="1.10.390.10">
    <property type="entry name" value="Neutral Protease Domain 2"/>
    <property type="match status" value="1"/>
</dbReference>
<dbReference type="AlphaFoldDB" id="A0A0K1QBI7"/>
<evidence type="ECO:0000313" key="18">
    <source>
        <dbReference type="EMBL" id="AKV03151.1"/>
    </source>
</evidence>
<dbReference type="InterPro" id="IPR014782">
    <property type="entry name" value="Peptidase_M1_dom"/>
</dbReference>
<dbReference type="GO" id="GO:0005615">
    <property type="term" value="C:extracellular space"/>
    <property type="evidence" value="ECO:0007669"/>
    <property type="project" value="TreeGrafter"/>
</dbReference>
<dbReference type="STRING" id="1391654.AKJ09_09814"/>
<dbReference type="InterPro" id="IPR050344">
    <property type="entry name" value="Peptidase_M1_aminopeptidases"/>
</dbReference>
<keyword evidence="19" id="KW-1185">Reference proteome</keyword>
<dbReference type="GO" id="GO:0006508">
    <property type="term" value="P:proteolysis"/>
    <property type="evidence" value="ECO:0007669"/>
    <property type="project" value="UniProtKB-KW"/>
</dbReference>
<organism evidence="18 19">
    <name type="scientific">Labilithrix luteola</name>
    <dbReference type="NCBI Taxonomy" id="1391654"/>
    <lineage>
        <taxon>Bacteria</taxon>
        <taxon>Pseudomonadati</taxon>
        <taxon>Myxococcota</taxon>
        <taxon>Polyangia</taxon>
        <taxon>Polyangiales</taxon>
        <taxon>Labilitrichaceae</taxon>
        <taxon>Labilithrix</taxon>
    </lineage>
</organism>
<dbReference type="EMBL" id="CP012333">
    <property type="protein sequence ID" value="AKV03151.1"/>
    <property type="molecule type" value="Genomic_DNA"/>
</dbReference>
<dbReference type="OrthoDB" id="9816201at2"/>
<comment type="catalytic activity">
    <reaction evidence="1">
        <text>Release of an N-terminal amino acid, Xaa-|-Yaa- from a peptide, amide or arylamide. Xaa is preferably Ala, but may be most amino acids including Pro (slow action). When a terminal hydrophobic residue is followed by a prolyl residue, the two may be released as an intact Xaa-Pro dipeptide.</text>
        <dbReference type="EC" id="3.4.11.2"/>
    </reaction>
</comment>
<keyword evidence="14" id="KW-0732">Signal</keyword>
<feature type="active site" description="Proton acceptor" evidence="9">
    <location>
        <position position="360"/>
    </location>
</feature>
<evidence type="ECO:0000256" key="6">
    <source>
        <dbReference type="ARBA" id="ARBA00022801"/>
    </source>
</evidence>
<dbReference type="InterPro" id="IPR027268">
    <property type="entry name" value="Peptidase_M4/M1_CTD_sf"/>
</dbReference>
<evidence type="ECO:0000256" key="2">
    <source>
        <dbReference type="ARBA" id="ARBA00010136"/>
    </source>
</evidence>
<dbReference type="PATRIC" id="fig|1391654.3.peg.9939"/>
<dbReference type="GO" id="GO:0016020">
    <property type="term" value="C:membrane"/>
    <property type="evidence" value="ECO:0007669"/>
    <property type="project" value="TreeGrafter"/>
</dbReference>